<keyword evidence="1" id="KW-1133">Transmembrane helix</keyword>
<evidence type="ECO:0000256" key="1">
    <source>
        <dbReference type="SAM" id="Phobius"/>
    </source>
</evidence>
<evidence type="ECO:0000313" key="6">
    <source>
        <dbReference type="Proteomes" id="UP001642409"/>
    </source>
</evidence>
<dbReference type="EMBL" id="CAXDID020000194">
    <property type="protein sequence ID" value="CAL6052840.1"/>
    <property type="molecule type" value="Genomic_DNA"/>
</dbReference>
<comment type="caution">
    <text evidence="2">The sequence shown here is derived from an EMBL/GenBank/DDBJ whole genome shotgun (WGS) entry which is preliminary data.</text>
</comment>
<organism evidence="2">
    <name type="scientific">Hexamita inflata</name>
    <dbReference type="NCBI Taxonomy" id="28002"/>
    <lineage>
        <taxon>Eukaryota</taxon>
        <taxon>Metamonada</taxon>
        <taxon>Diplomonadida</taxon>
        <taxon>Hexamitidae</taxon>
        <taxon>Hexamitinae</taxon>
        <taxon>Hexamita</taxon>
    </lineage>
</organism>
<gene>
    <name evidence="2" type="ORF">HINF_LOCUS23756</name>
    <name evidence="4" type="ORF">HINF_LOCUS45043</name>
    <name evidence="3" type="ORF">HINF_LOCUS49210</name>
    <name evidence="5" type="ORF">HINF_LOCUS58449</name>
</gene>
<dbReference type="AlphaFoldDB" id="A0AA86PDY3"/>
<reference evidence="2" key="1">
    <citation type="submission" date="2023-06" db="EMBL/GenBank/DDBJ databases">
        <authorList>
            <person name="Kurt Z."/>
        </authorList>
    </citation>
    <scope>NUCLEOTIDE SEQUENCE</scope>
</reference>
<keyword evidence="1" id="KW-0812">Transmembrane</keyword>
<feature type="transmembrane region" description="Helical" evidence="1">
    <location>
        <begin position="22"/>
        <end position="42"/>
    </location>
</feature>
<proteinExistence type="predicted"/>
<reference evidence="4 6" key="2">
    <citation type="submission" date="2024-07" db="EMBL/GenBank/DDBJ databases">
        <authorList>
            <person name="Akdeniz Z."/>
        </authorList>
    </citation>
    <scope>NUCLEOTIDE SEQUENCE [LARGE SCALE GENOMIC DNA]</scope>
</reference>
<name>A0AA86PDY3_9EUKA</name>
<accession>A0AA86PDY3</accession>
<evidence type="ECO:0000313" key="2">
    <source>
        <dbReference type="EMBL" id="CAI9936111.1"/>
    </source>
</evidence>
<dbReference type="Proteomes" id="UP001642409">
    <property type="component" value="Unassembled WGS sequence"/>
</dbReference>
<protein>
    <submittedName>
        <fullName evidence="2">Uncharacterized protein</fullName>
    </submittedName>
</protein>
<keyword evidence="1" id="KW-0472">Membrane</keyword>
<dbReference type="EMBL" id="CATOUU010000630">
    <property type="protein sequence ID" value="CAI9936111.1"/>
    <property type="molecule type" value="Genomic_DNA"/>
</dbReference>
<evidence type="ECO:0000313" key="3">
    <source>
        <dbReference type="EMBL" id="CAI9961565.1"/>
    </source>
</evidence>
<dbReference type="EMBL" id="CATOUU010000942">
    <property type="protein sequence ID" value="CAI9961565.1"/>
    <property type="molecule type" value="Genomic_DNA"/>
</dbReference>
<sequence length="63" mass="7269">MDVVVGENTSIVELLSGENETLLVWLDGFFVLNLTLQVLYGVSRLHVESDYFLCQGFYKDLYY</sequence>
<keyword evidence="6" id="KW-1185">Reference proteome</keyword>
<evidence type="ECO:0000313" key="4">
    <source>
        <dbReference type="EMBL" id="CAL6052840.1"/>
    </source>
</evidence>
<dbReference type="EMBL" id="CAXDID020000328">
    <property type="protein sequence ID" value="CAL6077564.1"/>
    <property type="molecule type" value="Genomic_DNA"/>
</dbReference>
<evidence type="ECO:0000313" key="5">
    <source>
        <dbReference type="EMBL" id="CAL6077564.1"/>
    </source>
</evidence>